<reference evidence="1" key="1">
    <citation type="submission" date="2014-09" db="EMBL/GenBank/DDBJ databases">
        <authorList>
            <person name="Magalhaes I.L.F."/>
            <person name="Oliveira U."/>
            <person name="Santos F.R."/>
            <person name="Vidigal T.H.D.A."/>
            <person name="Brescovit A.D."/>
            <person name="Santos A.J."/>
        </authorList>
    </citation>
    <scope>NUCLEOTIDE SEQUENCE</scope>
    <source>
        <tissue evidence="1">Shoot tissue taken approximately 20 cm above the soil surface</tissue>
    </source>
</reference>
<organism evidence="1">
    <name type="scientific">Arundo donax</name>
    <name type="common">Giant reed</name>
    <name type="synonym">Donax arundinaceus</name>
    <dbReference type="NCBI Taxonomy" id="35708"/>
    <lineage>
        <taxon>Eukaryota</taxon>
        <taxon>Viridiplantae</taxon>
        <taxon>Streptophyta</taxon>
        <taxon>Embryophyta</taxon>
        <taxon>Tracheophyta</taxon>
        <taxon>Spermatophyta</taxon>
        <taxon>Magnoliopsida</taxon>
        <taxon>Liliopsida</taxon>
        <taxon>Poales</taxon>
        <taxon>Poaceae</taxon>
        <taxon>PACMAD clade</taxon>
        <taxon>Arundinoideae</taxon>
        <taxon>Arundineae</taxon>
        <taxon>Arundo</taxon>
    </lineage>
</organism>
<proteinExistence type="predicted"/>
<dbReference type="AlphaFoldDB" id="A0A0A9C4N2"/>
<sequence>MVKKVKLYCNQRKKRCKQLTGHETITGR</sequence>
<dbReference type="EMBL" id="GBRH01227369">
    <property type="protein sequence ID" value="JAD70526.1"/>
    <property type="molecule type" value="Transcribed_RNA"/>
</dbReference>
<evidence type="ECO:0000313" key="1">
    <source>
        <dbReference type="EMBL" id="JAD70526.1"/>
    </source>
</evidence>
<accession>A0A0A9C4N2</accession>
<protein>
    <submittedName>
        <fullName evidence="1">Uncharacterized protein</fullName>
    </submittedName>
</protein>
<name>A0A0A9C4N2_ARUDO</name>
<reference evidence="1" key="2">
    <citation type="journal article" date="2015" name="Data Brief">
        <title>Shoot transcriptome of the giant reed, Arundo donax.</title>
        <authorList>
            <person name="Barrero R.A."/>
            <person name="Guerrero F.D."/>
            <person name="Moolhuijzen P."/>
            <person name="Goolsby J.A."/>
            <person name="Tidwell J."/>
            <person name="Bellgard S.E."/>
            <person name="Bellgard M.I."/>
        </authorList>
    </citation>
    <scope>NUCLEOTIDE SEQUENCE</scope>
    <source>
        <tissue evidence="1">Shoot tissue taken approximately 20 cm above the soil surface</tissue>
    </source>
</reference>